<dbReference type="SUPFAM" id="SSF88723">
    <property type="entry name" value="PIN domain-like"/>
    <property type="match status" value="1"/>
</dbReference>
<keyword evidence="8" id="KW-0378">Hydrolase</keyword>
<proteinExistence type="inferred from homology"/>
<gene>
    <name evidence="19" type="ORF">JZ751_009147</name>
</gene>
<dbReference type="GO" id="GO:0000400">
    <property type="term" value="F:four-way junction DNA binding"/>
    <property type="evidence" value="ECO:0007669"/>
    <property type="project" value="TreeGrafter"/>
</dbReference>
<dbReference type="Pfam" id="PF00867">
    <property type="entry name" value="XPG_I"/>
    <property type="match status" value="1"/>
</dbReference>
<keyword evidence="6" id="KW-0255">Endonuclease</keyword>
<evidence type="ECO:0000313" key="19">
    <source>
        <dbReference type="EMBL" id="KAG9334112.1"/>
    </source>
</evidence>
<evidence type="ECO:0000256" key="11">
    <source>
        <dbReference type="ARBA" id="ARBA00023242"/>
    </source>
</evidence>
<evidence type="ECO:0000256" key="4">
    <source>
        <dbReference type="ARBA" id="ARBA00022722"/>
    </source>
</evidence>
<feature type="coiled-coil region" evidence="15">
    <location>
        <begin position="456"/>
        <end position="483"/>
    </location>
</feature>
<organism evidence="19 20">
    <name type="scientific">Albula glossodonta</name>
    <name type="common">roundjaw bonefish</name>
    <dbReference type="NCBI Taxonomy" id="121402"/>
    <lineage>
        <taxon>Eukaryota</taxon>
        <taxon>Metazoa</taxon>
        <taxon>Chordata</taxon>
        <taxon>Craniata</taxon>
        <taxon>Vertebrata</taxon>
        <taxon>Euteleostomi</taxon>
        <taxon>Actinopterygii</taxon>
        <taxon>Neopterygii</taxon>
        <taxon>Teleostei</taxon>
        <taxon>Albuliformes</taxon>
        <taxon>Albulidae</taxon>
        <taxon>Albula</taxon>
    </lineage>
</organism>
<comment type="similarity">
    <text evidence="12">Belongs to the XPG/RAD2 endonuclease family. GEN subfamily.</text>
</comment>
<keyword evidence="7" id="KW-0227">DNA damage</keyword>
<protein>
    <recommendedName>
        <fullName evidence="14">Flap endonuclease GEN homolog 1</fullName>
    </recommendedName>
</protein>
<keyword evidence="3" id="KW-0597">Phosphoprotein</keyword>
<keyword evidence="10" id="KW-0234">DNA repair</keyword>
<evidence type="ECO:0000256" key="10">
    <source>
        <dbReference type="ARBA" id="ARBA00023204"/>
    </source>
</evidence>
<dbReference type="GO" id="GO:0017108">
    <property type="term" value="F:5'-flap endonuclease activity"/>
    <property type="evidence" value="ECO:0007669"/>
    <property type="project" value="UniProtKB-ARBA"/>
</dbReference>
<evidence type="ECO:0000256" key="6">
    <source>
        <dbReference type="ARBA" id="ARBA00022759"/>
    </source>
</evidence>
<sequence length="556" mass="62706">MGVNGLWSILEPVRESVPLYHLTGKALAVDLSLWVCEAQSVKEMVGRVTKPHLRNLFFRVSSLTQMGIKPIFVMEGQAPKLKSETMSKRNQMRFGPSKKAAPPTAKKTGRSQFNAVLKECAAMLDCLGVPWVTAAGEAEAMCAYLDALGLVDGCITNDGDAFLYGAQTVYRNFKMNTKDPQVECYKMAKIRSELRLERETLVGLAILLGCDYLPKGVPGVGKEQTLKLIKSLKAQTLLQKFTDWQREGLEAQDQAVKKPAHCLVCRHPGSLKAHERRGCALCGSQHFCQPQDYDYSCPCAWHQAELAQQDDSTQASIKRKTLASEGFPFTEIINEFLVTKDRPIQNITRRKPSMLLMQNFASDKMEWPKSYTSEKVLVLMTYTEMMNRKYGRENTSQIQPMRVVKSRVRSGVACFEIIWKKPDHYVYPEDQPEECRDTVSTVEEQALFRAAYPDVVESFLKEMEEAKENKLKQKKQKKRKDKELGTRLDEISDLLSQVTLHSSSGDREGPFGTDADRAVPAAPERNPPAPERNPMAPERNPTAPERNPQAPERTPR</sequence>
<dbReference type="GO" id="GO:0008821">
    <property type="term" value="F:crossover junction DNA endonuclease activity"/>
    <property type="evidence" value="ECO:0007669"/>
    <property type="project" value="UniProtKB-ARBA"/>
</dbReference>
<dbReference type="GO" id="GO:0005634">
    <property type="term" value="C:nucleus"/>
    <property type="evidence" value="ECO:0007669"/>
    <property type="project" value="UniProtKB-SubCell"/>
</dbReference>
<evidence type="ECO:0000256" key="8">
    <source>
        <dbReference type="ARBA" id="ARBA00022801"/>
    </source>
</evidence>
<dbReference type="SMART" id="SM00279">
    <property type="entry name" value="HhH2"/>
    <property type="match status" value="1"/>
</dbReference>
<keyword evidence="5" id="KW-0479">Metal-binding</keyword>
<evidence type="ECO:0000256" key="15">
    <source>
        <dbReference type="SAM" id="Coils"/>
    </source>
</evidence>
<dbReference type="PRINTS" id="PR00853">
    <property type="entry name" value="XPGRADSUPER"/>
</dbReference>
<evidence type="ECO:0000256" key="2">
    <source>
        <dbReference type="ARBA" id="ARBA00004123"/>
    </source>
</evidence>
<feature type="region of interest" description="Disordered" evidence="16">
    <location>
        <begin position="85"/>
        <end position="106"/>
    </location>
</feature>
<dbReference type="SUPFAM" id="SSF47807">
    <property type="entry name" value="5' to 3' exonuclease, C-terminal subdomain"/>
    <property type="match status" value="1"/>
</dbReference>
<dbReference type="Proteomes" id="UP000824540">
    <property type="component" value="Unassembled WGS sequence"/>
</dbReference>
<dbReference type="SMART" id="SM00485">
    <property type="entry name" value="XPGN"/>
    <property type="match status" value="1"/>
</dbReference>
<dbReference type="InterPro" id="IPR041012">
    <property type="entry name" value="GEN_chromo"/>
</dbReference>
<evidence type="ECO:0000256" key="1">
    <source>
        <dbReference type="ARBA" id="ARBA00001946"/>
    </source>
</evidence>
<evidence type="ECO:0000256" key="13">
    <source>
        <dbReference type="ARBA" id="ARBA00063132"/>
    </source>
</evidence>
<evidence type="ECO:0000256" key="16">
    <source>
        <dbReference type="SAM" id="MobiDB-lite"/>
    </source>
</evidence>
<dbReference type="InterPro" id="IPR008918">
    <property type="entry name" value="HhH2"/>
</dbReference>
<comment type="caution">
    <text evidence="19">The sequence shown here is derived from an EMBL/GenBank/DDBJ whole genome shotgun (WGS) entry which is preliminary data.</text>
</comment>
<feature type="region of interest" description="Disordered" evidence="16">
    <location>
        <begin position="499"/>
        <end position="556"/>
    </location>
</feature>
<keyword evidence="9" id="KW-0460">Magnesium</keyword>
<comment type="subunit">
    <text evidence="13">Largely monomeric, dimerizes on the Holliday junction and the first nick occurs upon dimerization at the junction.</text>
</comment>
<feature type="non-terminal residue" evidence="19">
    <location>
        <position position="556"/>
    </location>
</feature>
<dbReference type="InterPro" id="IPR006085">
    <property type="entry name" value="XPG_DNA_repair_N"/>
</dbReference>
<dbReference type="InterPro" id="IPR036279">
    <property type="entry name" value="5-3_exonuclease_C_sf"/>
</dbReference>
<evidence type="ECO:0000256" key="3">
    <source>
        <dbReference type="ARBA" id="ARBA00022553"/>
    </source>
</evidence>
<dbReference type="PANTHER" id="PTHR11081:SF70">
    <property type="entry name" value="FLAP ENDONUCLEASE GEN HOMOLOG 1"/>
    <property type="match status" value="1"/>
</dbReference>
<evidence type="ECO:0000256" key="9">
    <source>
        <dbReference type="ARBA" id="ARBA00022842"/>
    </source>
</evidence>
<evidence type="ECO:0000256" key="7">
    <source>
        <dbReference type="ARBA" id="ARBA00022763"/>
    </source>
</evidence>
<dbReference type="PANTHER" id="PTHR11081">
    <property type="entry name" value="FLAP ENDONUCLEASE FAMILY MEMBER"/>
    <property type="match status" value="1"/>
</dbReference>
<name>A0A8T2N8W5_9TELE</name>
<comment type="subcellular location">
    <subcellularLocation>
        <location evidence="2">Nucleus</location>
    </subcellularLocation>
</comment>
<evidence type="ECO:0000259" key="18">
    <source>
        <dbReference type="SMART" id="SM00485"/>
    </source>
</evidence>
<evidence type="ECO:0000256" key="12">
    <source>
        <dbReference type="ARBA" id="ARBA00038112"/>
    </source>
</evidence>
<dbReference type="Gene3D" id="1.10.150.20">
    <property type="entry name" value="5' to 3' exonuclease, C-terminal subdomain"/>
    <property type="match status" value="1"/>
</dbReference>
<evidence type="ECO:0000256" key="5">
    <source>
        <dbReference type="ARBA" id="ARBA00022723"/>
    </source>
</evidence>
<dbReference type="SMART" id="SM00484">
    <property type="entry name" value="XPGI"/>
    <property type="match status" value="1"/>
</dbReference>
<keyword evidence="20" id="KW-1185">Reference proteome</keyword>
<dbReference type="FunFam" id="1.10.150.20:FF:000030">
    <property type="entry name" value="Flap endonuclease GEN-like 1"/>
    <property type="match status" value="1"/>
</dbReference>
<dbReference type="FunFam" id="3.40.50.1010:FF:000024">
    <property type="entry name" value="flap endonuclease GEN homolog 1"/>
    <property type="match status" value="1"/>
</dbReference>
<dbReference type="Pfam" id="PF00752">
    <property type="entry name" value="XPG_N"/>
    <property type="match status" value="1"/>
</dbReference>
<dbReference type="GO" id="GO:0046872">
    <property type="term" value="F:metal ion binding"/>
    <property type="evidence" value="ECO:0007669"/>
    <property type="project" value="UniProtKB-KW"/>
</dbReference>
<keyword evidence="15" id="KW-0175">Coiled coil</keyword>
<evidence type="ECO:0000313" key="20">
    <source>
        <dbReference type="Proteomes" id="UP000824540"/>
    </source>
</evidence>
<dbReference type="InterPro" id="IPR006086">
    <property type="entry name" value="XPG-I_dom"/>
</dbReference>
<dbReference type="InterPro" id="IPR029060">
    <property type="entry name" value="PIN-like_dom_sf"/>
</dbReference>
<dbReference type="Gene3D" id="3.40.50.1010">
    <property type="entry name" value="5'-nuclease"/>
    <property type="match status" value="1"/>
</dbReference>
<dbReference type="OrthoDB" id="2959108at2759"/>
<keyword evidence="4" id="KW-0540">Nuclease</keyword>
<accession>A0A8T2N8W5</accession>
<evidence type="ECO:0000259" key="17">
    <source>
        <dbReference type="SMART" id="SM00484"/>
    </source>
</evidence>
<feature type="domain" description="XPG N-terminal" evidence="18">
    <location>
        <begin position="1"/>
        <end position="96"/>
    </location>
</feature>
<evidence type="ECO:0000256" key="14">
    <source>
        <dbReference type="ARBA" id="ARBA00070188"/>
    </source>
</evidence>
<comment type="cofactor">
    <cofactor evidence="1">
        <name>Mg(2+)</name>
        <dbReference type="ChEBI" id="CHEBI:18420"/>
    </cofactor>
</comment>
<dbReference type="GO" id="GO:0006281">
    <property type="term" value="P:DNA repair"/>
    <property type="evidence" value="ECO:0007669"/>
    <property type="project" value="UniProtKB-KW"/>
</dbReference>
<dbReference type="EMBL" id="JAFBMS010000163">
    <property type="protein sequence ID" value="KAG9334112.1"/>
    <property type="molecule type" value="Genomic_DNA"/>
</dbReference>
<dbReference type="InterPro" id="IPR006084">
    <property type="entry name" value="XPG/Rad2"/>
</dbReference>
<dbReference type="AlphaFoldDB" id="A0A8T2N8W5"/>
<feature type="compositionally biased region" description="Basic and acidic residues" evidence="16">
    <location>
        <begin position="504"/>
        <end position="517"/>
    </location>
</feature>
<dbReference type="CDD" id="cd09869">
    <property type="entry name" value="PIN_GEN1"/>
    <property type="match status" value="1"/>
</dbReference>
<reference evidence="19" key="1">
    <citation type="thesis" date="2021" institute="BYU ScholarsArchive" country="Provo, UT, USA">
        <title>Applications of and Algorithms for Genome Assembly and Genomic Analyses with an Emphasis on Marine Teleosts.</title>
        <authorList>
            <person name="Pickett B.D."/>
        </authorList>
    </citation>
    <scope>NUCLEOTIDE SEQUENCE</scope>
    <source>
        <strain evidence="19">HI-2016</strain>
    </source>
</reference>
<feature type="domain" description="XPG-I" evidence="17">
    <location>
        <begin position="125"/>
        <end position="196"/>
    </location>
</feature>
<dbReference type="Pfam" id="PF18704">
    <property type="entry name" value="Chromo_2"/>
    <property type="match status" value="1"/>
</dbReference>
<keyword evidence="11" id="KW-0539">Nucleus</keyword>